<accession>A0AAN6QL04</accession>
<proteinExistence type="predicted"/>
<gene>
    <name evidence="1" type="ORF">N656DRAFT_801398</name>
</gene>
<dbReference type="GeneID" id="89942245"/>
<dbReference type="PANTHER" id="PTHR33112">
    <property type="entry name" value="DOMAIN PROTEIN, PUTATIVE-RELATED"/>
    <property type="match status" value="1"/>
</dbReference>
<evidence type="ECO:0000313" key="2">
    <source>
        <dbReference type="Proteomes" id="UP001302812"/>
    </source>
</evidence>
<evidence type="ECO:0000313" key="1">
    <source>
        <dbReference type="EMBL" id="KAK4108976.1"/>
    </source>
</evidence>
<keyword evidence="2" id="KW-1185">Reference proteome</keyword>
<dbReference type="AlphaFoldDB" id="A0AAN6QL04"/>
<dbReference type="PANTHER" id="PTHR33112:SF9">
    <property type="entry name" value="HETEROKARYON INCOMPATIBILITY DOMAIN-CONTAINING PROTEIN"/>
    <property type="match status" value="1"/>
</dbReference>
<reference evidence="1" key="1">
    <citation type="journal article" date="2023" name="Mol. Phylogenet. Evol.">
        <title>Genome-scale phylogeny and comparative genomics of the fungal order Sordariales.</title>
        <authorList>
            <person name="Hensen N."/>
            <person name="Bonometti L."/>
            <person name="Westerberg I."/>
            <person name="Brannstrom I.O."/>
            <person name="Guillou S."/>
            <person name="Cros-Aarteil S."/>
            <person name="Calhoun S."/>
            <person name="Haridas S."/>
            <person name="Kuo A."/>
            <person name="Mondo S."/>
            <person name="Pangilinan J."/>
            <person name="Riley R."/>
            <person name="LaButti K."/>
            <person name="Andreopoulos B."/>
            <person name="Lipzen A."/>
            <person name="Chen C."/>
            <person name="Yan M."/>
            <person name="Daum C."/>
            <person name="Ng V."/>
            <person name="Clum A."/>
            <person name="Steindorff A."/>
            <person name="Ohm R.A."/>
            <person name="Martin F."/>
            <person name="Silar P."/>
            <person name="Natvig D.O."/>
            <person name="Lalanne C."/>
            <person name="Gautier V."/>
            <person name="Ament-Velasquez S.L."/>
            <person name="Kruys A."/>
            <person name="Hutchinson M.I."/>
            <person name="Powell A.J."/>
            <person name="Barry K."/>
            <person name="Miller A.N."/>
            <person name="Grigoriev I.V."/>
            <person name="Debuchy R."/>
            <person name="Gladieux P."/>
            <person name="Hiltunen Thoren M."/>
            <person name="Johannesson H."/>
        </authorList>
    </citation>
    <scope>NUCLEOTIDE SEQUENCE</scope>
    <source>
        <strain evidence="1">CBS 508.74</strain>
    </source>
</reference>
<comment type="caution">
    <text evidence="1">The sequence shown here is derived from an EMBL/GenBank/DDBJ whole genome shotgun (WGS) entry which is preliminary data.</text>
</comment>
<dbReference type="EMBL" id="MU853359">
    <property type="protein sequence ID" value="KAK4108976.1"/>
    <property type="molecule type" value="Genomic_DNA"/>
</dbReference>
<organism evidence="1 2">
    <name type="scientific">Canariomyces notabilis</name>
    <dbReference type="NCBI Taxonomy" id="2074819"/>
    <lineage>
        <taxon>Eukaryota</taxon>
        <taxon>Fungi</taxon>
        <taxon>Dikarya</taxon>
        <taxon>Ascomycota</taxon>
        <taxon>Pezizomycotina</taxon>
        <taxon>Sordariomycetes</taxon>
        <taxon>Sordariomycetidae</taxon>
        <taxon>Sordariales</taxon>
        <taxon>Chaetomiaceae</taxon>
        <taxon>Canariomyces</taxon>
    </lineage>
</organism>
<dbReference type="RefSeq" id="XP_064666546.1">
    <property type="nucleotide sequence ID" value="XM_064818120.1"/>
</dbReference>
<sequence>MRKWYTLVEAYSRRQLTVKTDKLPAVSGVAAEVAHMLGSADGSAYAAGLWKGDILRGLAWFFHPMFCLRVAKGDHPWPPGPADEGIPSWSWAAFDGSVMHYGQGWSKLQAPTVLSVETLPVGVDPFGRVMGGRIRLTGWTFEAQVSEAHLRLYFDSDPEELPSIAVVCLMLGNGLSPRRVYGDVGLVLMKDGQRQRRVGMFDVEASDRKWVKGRRQMTVEIE</sequence>
<dbReference type="Proteomes" id="UP001302812">
    <property type="component" value="Unassembled WGS sequence"/>
</dbReference>
<protein>
    <submittedName>
        <fullName evidence="1">Uncharacterized protein</fullName>
    </submittedName>
</protein>
<reference evidence="1" key="2">
    <citation type="submission" date="2023-05" db="EMBL/GenBank/DDBJ databases">
        <authorList>
            <consortium name="Lawrence Berkeley National Laboratory"/>
            <person name="Steindorff A."/>
            <person name="Hensen N."/>
            <person name="Bonometti L."/>
            <person name="Westerberg I."/>
            <person name="Brannstrom I.O."/>
            <person name="Guillou S."/>
            <person name="Cros-Aarteil S."/>
            <person name="Calhoun S."/>
            <person name="Haridas S."/>
            <person name="Kuo A."/>
            <person name="Mondo S."/>
            <person name="Pangilinan J."/>
            <person name="Riley R."/>
            <person name="Labutti K."/>
            <person name="Andreopoulos B."/>
            <person name="Lipzen A."/>
            <person name="Chen C."/>
            <person name="Yanf M."/>
            <person name="Daum C."/>
            <person name="Ng V."/>
            <person name="Clum A."/>
            <person name="Ohm R."/>
            <person name="Martin F."/>
            <person name="Silar P."/>
            <person name="Natvig D."/>
            <person name="Lalanne C."/>
            <person name="Gautier V."/>
            <person name="Ament-Velasquez S.L."/>
            <person name="Kruys A."/>
            <person name="Hutchinson M.I."/>
            <person name="Powell A.J."/>
            <person name="Barry K."/>
            <person name="Miller A.N."/>
            <person name="Grigoriev I.V."/>
            <person name="Debuchy R."/>
            <person name="Gladieux P."/>
            <person name="Thoren M.H."/>
            <person name="Johannesson H."/>
        </authorList>
    </citation>
    <scope>NUCLEOTIDE SEQUENCE</scope>
    <source>
        <strain evidence="1">CBS 508.74</strain>
    </source>
</reference>
<name>A0AAN6QL04_9PEZI</name>